<accession>A0A5J4RI14</accession>
<evidence type="ECO:0000313" key="2">
    <source>
        <dbReference type="Proteomes" id="UP000324800"/>
    </source>
</evidence>
<dbReference type="AlphaFoldDB" id="A0A5J4RI14"/>
<reference evidence="1 2" key="1">
    <citation type="submission" date="2019-03" db="EMBL/GenBank/DDBJ databases">
        <title>Single cell metagenomics reveals metabolic interactions within the superorganism composed of flagellate Streblomastix strix and complex community of Bacteroidetes bacteria on its surface.</title>
        <authorList>
            <person name="Treitli S.C."/>
            <person name="Kolisko M."/>
            <person name="Husnik F."/>
            <person name="Keeling P."/>
            <person name="Hampl V."/>
        </authorList>
    </citation>
    <scope>NUCLEOTIDE SEQUENCE [LARGE SCALE GENOMIC DNA]</scope>
    <source>
        <strain evidence="1">ST1C</strain>
    </source>
</reference>
<sequence length="71" mass="8498">MSADSETREIRFRTSLRNTILDVMNGRGWDELDDEDESWDFFWADGLQFIYFLKCENSYILNITYLNGWSS</sequence>
<name>A0A5J4RI14_9EUKA</name>
<feature type="non-terminal residue" evidence="1">
    <location>
        <position position="71"/>
    </location>
</feature>
<dbReference type="EMBL" id="SNRW01042331">
    <property type="protein sequence ID" value="KAA6332800.1"/>
    <property type="molecule type" value="Genomic_DNA"/>
</dbReference>
<organism evidence="1 2">
    <name type="scientific">Streblomastix strix</name>
    <dbReference type="NCBI Taxonomy" id="222440"/>
    <lineage>
        <taxon>Eukaryota</taxon>
        <taxon>Metamonada</taxon>
        <taxon>Preaxostyla</taxon>
        <taxon>Oxymonadida</taxon>
        <taxon>Streblomastigidae</taxon>
        <taxon>Streblomastix</taxon>
    </lineage>
</organism>
<proteinExistence type="predicted"/>
<evidence type="ECO:0000313" key="1">
    <source>
        <dbReference type="EMBL" id="KAA6332800.1"/>
    </source>
</evidence>
<protein>
    <submittedName>
        <fullName evidence="1">Uncharacterized protein</fullName>
    </submittedName>
</protein>
<dbReference type="Proteomes" id="UP000324800">
    <property type="component" value="Unassembled WGS sequence"/>
</dbReference>
<comment type="caution">
    <text evidence="1">The sequence shown here is derived from an EMBL/GenBank/DDBJ whole genome shotgun (WGS) entry which is preliminary data.</text>
</comment>
<gene>
    <name evidence="1" type="ORF">EZS28_053238</name>
</gene>